<evidence type="ECO:0000256" key="1">
    <source>
        <dbReference type="ARBA" id="ARBA00004123"/>
    </source>
</evidence>
<accession>A0A9Q9RWM8</accession>
<comment type="subcellular location">
    <subcellularLocation>
        <location evidence="2">Cytoplasm</location>
    </subcellularLocation>
    <subcellularLocation>
        <location evidence="1">Nucleus</location>
    </subcellularLocation>
</comment>
<dbReference type="EMBL" id="CABFJX010000393">
    <property type="protein sequence ID" value="VTT78441.1"/>
    <property type="molecule type" value="Genomic_DNA"/>
</dbReference>
<dbReference type="InterPro" id="IPR036167">
    <property type="entry name" value="tRNA_intron_Endo_cat-like_sf"/>
</dbReference>
<evidence type="ECO:0000259" key="14">
    <source>
        <dbReference type="Pfam" id="PF26577"/>
    </source>
</evidence>
<evidence type="ECO:0000256" key="12">
    <source>
        <dbReference type="SAM" id="MobiDB-lite"/>
    </source>
</evidence>
<dbReference type="GO" id="GO:0000213">
    <property type="term" value="F:tRNA-intron lyase activity"/>
    <property type="evidence" value="ECO:0007669"/>
    <property type="project" value="UniProtKB-EC"/>
</dbReference>
<feature type="region of interest" description="Disordered" evidence="12">
    <location>
        <begin position="493"/>
        <end position="546"/>
    </location>
</feature>
<evidence type="ECO:0000256" key="2">
    <source>
        <dbReference type="ARBA" id="ARBA00004496"/>
    </source>
</evidence>
<evidence type="ECO:0000313" key="15">
    <source>
        <dbReference type="EMBL" id="VTT78441.1"/>
    </source>
</evidence>
<sequence length="659" mass="72065">MSFRKRNIVIGAAGSSSPIIRQEKSLAPGTRPSPLDGRLTTSTGTQSLDQLLSGHAGMPMGTSLLVEETGTTDFGGVLLRYYAAEGLAQGHQVHLLGFGDAWRRELPGLGSPDGSKKSSKPTSSSDEKMKIAWRYETLGQRNVPVRDAQAPTTPGQTPSTFCHGFDLTKRLENSAIKGQLHTTPVEGPMASPTDTPFRKFIADVTSQIKNSSHSTVHRIVVPSLLSPTLYNSAASQPKEVLKFLHALRALLRQYSTQLTAFVTIPVTLFPRSTGLTRWVELLSDGVLELIPLQHQAQVAREPGNEDKGQGLLRAHSLPVFHEKGGGLEGTWNRENLSFKLSSSSGRLMMLSFSHLIMLAILPTTRPLTPNASTDIMASFDPVPVRISKIAGRYLIFDSEAATFLRRNENINGTLVGTAPQQPTQNIFLGLPIELRPEEAEALLHKNVAYLVDDVAAHYHVLQNHNAEARRLYLDSLRTRKQTAQQVIAEKNSKRVAEGALKRGKSRRVPPSNPDDDIITTSETKPALHQQESAIKPLGVTPTSSGSLISSEAERTYQATNPTQGPLCGFLLTSGHYTTPGLRFGAKYSVYPGDPLRFHAHFMANQYQWEEDIPILDIVAGGRLATAVKKAYLIGAEQPLANVSRDDQQMRTFSIEWAAM</sequence>
<evidence type="ECO:0000313" key="16">
    <source>
        <dbReference type="Proteomes" id="UP000760494"/>
    </source>
</evidence>
<dbReference type="InterPro" id="IPR011856">
    <property type="entry name" value="tRNA_endonuc-like_dom_sf"/>
</dbReference>
<evidence type="ECO:0000259" key="13">
    <source>
        <dbReference type="Pfam" id="PF01974"/>
    </source>
</evidence>
<feature type="domain" description="TSEN34 N-terminal" evidence="14">
    <location>
        <begin position="384"/>
        <end position="453"/>
    </location>
</feature>
<dbReference type="SUPFAM" id="SSF53032">
    <property type="entry name" value="tRNA-intron endonuclease catalytic domain-like"/>
    <property type="match status" value="1"/>
</dbReference>
<evidence type="ECO:0000256" key="3">
    <source>
        <dbReference type="ARBA" id="ARBA00005043"/>
    </source>
</evidence>
<dbReference type="EC" id="4.6.1.16" evidence="6"/>
<reference evidence="15" key="1">
    <citation type="submission" date="2019-05" db="EMBL/GenBank/DDBJ databases">
        <authorList>
            <person name="Piombo E."/>
        </authorList>
    </citation>
    <scope>NUCLEOTIDE SEQUENCE</scope>
    <source>
        <strain evidence="15">C2S</strain>
    </source>
</reference>
<dbReference type="Pfam" id="PF01974">
    <property type="entry name" value="tRNA_int_endo"/>
    <property type="match status" value="1"/>
</dbReference>
<dbReference type="Pfam" id="PF05625">
    <property type="entry name" value="PAXNEB"/>
    <property type="match status" value="1"/>
</dbReference>
<dbReference type="PANTHER" id="PTHR12896">
    <property type="entry name" value="PAX6 NEIGHBOR PROTEIN PAXNEB"/>
    <property type="match status" value="1"/>
</dbReference>
<dbReference type="GO" id="GO:0006388">
    <property type="term" value="P:tRNA splicing, via endonucleolytic cleavage and ligation"/>
    <property type="evidence" value="ECO:0007669"/>
    <property type="project" value="InterPro"/>
</dbReference>
<organism evidence="15 16">
    <name type="scientific">Fusarium fujikuroi</name>
    <name type="common">Bakanae and foot rot disease fungus</name>
    <name type="synonym">Gibberella fujikuroi</name>
    <dbReference type="NCBI Taxonomy" id="5127"/>
    <lineage>
        <taxon>Eukaryota</taxon>
        <taxon>Fungi</taxon>
        <taxon>Dikarya</taxon>
        <taxon>Ascomycota</taxon>
        <taxon>Pezizomycotina</taxon>
        <taxon>Sordariomycetes</taxon>
        <taxon>Hypocreomycetidae</taxon>
        <taxon>Hypocreales</taxon>
        <taxon>Nectriaceae</taxon>
        <taxon>Fusarium</taxon>
        <taxon>Fusarium fujikuroi species complex</taxon>
    </lineage>
</organism>
<dbReference type="CDD" id="cd19494">
    <property type="entry name" value="Elp4"/>
    <property type="match status" value="1"/>
</dbReference>
<evidence type="ECO:0000256" key="10">
    <source>
        <dbReference type="ARBA" id="ARBA00023242"/>
    </source>
</evidence>
<evidence type="ECO:0000256" key="4">
    <source>
        <dbReference type="ARBA" id="ARBA00007573"/>
    </source>
</evidence>
<evidence type="ECO:0000256" key="8">
    <source>
        <dbReference type="ARBA" id="ARBA00022490"/>
    </source>
</evidence>
<dbReference type="InterPro" id="IPR006677">
    <property type="entry name" value="tRNA_intron_Endonuc_cat-like"/>
</dbReference>
<dbReference type="GO" id="GO:0003676">
    <property type="term" value="F:nucleic acid binding"/>
    <property type="evidence" value="ECO:0007669"/>
    <property type="project" value="InterPro"/>
</dbReference>
<dbReference type="GO" id="GO:0005737">
    <property type="term" value="C:cytoplasm"/>
    <property type="evidence" value="ECO:0007669"/>
    <property type="project" value="UniProtKB-SubCell"/>
</dbReference>
<keyword evidence="8" id="KW-0963">Cytoplasm</keyword>
<feature type="region of interest" description="Disordered" evidence="12">
    <location>
        <begin position="108"/>
        <end position="129"/>
    </location>
</feature>
<dbReference type="Proteomes" id="UP000760494">
    <property type="component" value="Unassembled WGS sequence"/>
</dbReference>
<dbReference type="Gene3D" id="3.40.1350.10">
    <property type="match status" value="1"/>
</dbReference>
<comment type="similarity">
    <text evidence="5">Belongs to the tRNA-intron endonuclease family.</text>
</comment>
<gene>
    <name evidence="15" type="ORF">C2S_11069</name>
</gene>
<dbReference type="InterPro" id="IPR008728">
    <property type="entry name" value="Elongator_complex_protein_4"/>
</dbReference>
<keyword evidence="10" id="KW-0539">Nucleus</keyword>
<dbReference type="AlphaFoldDB" id="A0A9Q9RWM8"/>
<evidence type="ECO:0000256" key="9">
    <source>
        <dbReference type="ARBA" id="ARBA00022694"/>
    </source>
</evidence>
<evidence type="ECO:0000256" key="7">
    <source>
        <dbReference type="ARBA" id="ARBA00020265"/>
    </source>
</evidence>
<dbReference type="GO" id="GO:0002098">
    <property type="term" value="P:tRNA wobble uridine modification"/>
    <property type="evidence" value="ECO:0007669"/>
    <property type="project" value="InterPro"/>
</dbReference>
<dbReference type="Pfam" id="PF26577">
    <property type="entry name" value="TSEN34_N"/>
    <property type="match status" value="1"/>
</dbReference>
<dbReference type="CDD" id="cd22363">
    <property type="entry name" value="tRNA-intron_lyase_C"/>
    <property type="match status" value="1"/>
</dbReference>
<comment type="pathway">
    <text evidence="3">tRNA modification; 5-methoxycarbonylmethyl-2-thiouridine-tRNA biosynthesis.</text>
</comment>
<evidence type="ECO:0000256" key="5">
    <source>
        <dbReference type="ARBA" id="ARBA00008078"/>
    </source>
</evidence>
<dbReference type="InterPro" id="IPR059049">
    <property type="entry name" value="TSEN34_N"/>
</dbReference>
<dbReference type="PANTHER" id="PTHR12896:SF1">
    <property type="entry name" value="ELONGATOR COMPLEX PROTEIN 4"/>
    <property type="match status" value="1"/>
</dbReference>
<dbReference type="GO" id="GO:0033588">
    <property type="term" value="C:elongator holoenzyme complex"/>
    <property type="evidence" value="ECO:0007669"/>
    <property type="project" value="InterPro"/>
</dbReference>
<protein>
    <recommendedName>
        <fullName evidence="7">Elongator complex protein 4</fullName>
        <ecNumber evidence="6">4.6.1.16</ecNumber>
    </recommendedName>
</protein>
<comment type="similarity">
    <text evidence="4">Belongs to the ELP4 family.</text>
</comment>
<evidence type="ECO:0000256" key="6">
    <source>
        <dbReference type="ARBA" id="ARBA00012573"/>
    </source>
</evidence>
<keyword evidence="9" id="KW-0819">tRNA processing</keyword>
<comment type="catalytic activity">
    <reaction evidence="11">
        <text>pretRNA = a 3'-half-tRNA molecule with a 5'-OH end + a 5'-half-tRNA molecule with a 2',3'-cyclic phosphate end + an intron with a 2',3'-cyclic phosphate and a 5'-hydroxyl terminus.</text>
        <dbReference type="EC" id="4.6.1.16"/>
    </reaction>
</comment>
<dbReference type="Gene3D" id="3.40.50.300">
    <property type="entry name" value="P-loop containing nucleotide triphosphate hydrolases"/>
    <property type="match status" value="1"/>
</dbReference>
<evidence type="ECO:0000256" key="11">
    <source>
        <dbReference type="ARBA" id="ARBA00034031"/>
    </source>
</evidence>
<name>A0A9Q9RWM8_FUSFU</name>
<dbReference type="GO" id="GO:0008023">
    <property type="term" value="C:transcription elongation factor complex"/>
    <property type="evidence" value="ECO:0007669"/>
    <property type="project" value="TreeGrafter"/>
</dbReference>
<dbReference type="InterPro" id="IPR027417">
    <property type="entry name" value="P-loop_NTPase"/>
</dbReference>
<comment type="caution">
    <text evidence="15">The sequence shown here is derived from an EMBL/GenBank/DDBJ whole genome shotgun (WGS) entry which is preliminary data.</text>
</comment>
<proteinExistence type="inferred from homology"/>
<feature type="domain" description="tRNA intron endonuclease catalytic" evidence="13">
    <location>
        <begin position="573"/>
        <end position="633"/>
    </location>
</feature>